<protein>
    <submittedName>
        <fullName evidence="1">Uncharacterized protein</fullName>
    </submittedName>
</protein>
<sequence>MITAKSESAKEISKVYHIKQKDFKEHTKIKTFKANQSVIEAGFIYAGNVIPLIKFQVSPSKPVGGRRRHYTKVSVMKGNGKKELIHAYIANLGKYDTGIFERLTSKRETSQQLYGPSAAHMMGNINVYDHISEKAQETFDERLEHEIERILSGYRGGW</sequence>
<comment type="caution">
    <text evidence="1">The sequence shown here is derived from an EMBL/GenBank/DDBJ whole genome shotgun (WGS) entry which is preliminary data.</text>
</comment>
<accession>A0A645IAI1</accession>
<gene>
    <name evidence="1" type="ORF">SDC9_195884</name>
</gene>
<dbReference type="Pfam" id="PF06763">
    <property type="entry name" value="Minor_tail_Z"/>
    <property type="match status" value="1"/>
</dbReference>
<dbReference type="AlphaFoldDB" id="A0A645IAI1"/>
<dbReference type="EMBL" id="VSSQ01110443">
    <property type="protein sequence ID" value="MPN48278.1"/>
    <property type="molecule type" value="Genomic_DNA"/>
</dbReference>
<evidence type="ECO:0000313" key="1">
    <source>
        <dbReference type="EMBL" id="MPN48278.1"/>
    </source>
</evidence>
<dbReference type="InterPro" id="IPR010633">
    <property type="entry name" value="Phage_lambda_GpZ"/>
</dbReference>
<proteinExistence type="predicted"/>
<reference evidence="1" key="1">
    <citation type="submission" date="2019-08" db="EMBL/GenBank/DDBJ databases">
        <authorList>
            <person name="Kucharzyk K."/>
            <person name="Murdoch R.W."/>
            <person name="Higgins S."/>
            <person name="Loffler F."/>
        </authorList>
    </citation>
    <scope>NUCLEOTIDE SEQUENCE</scope>
</reference>
<organism evidence="1">
    <name type="scientific">bioreactor metagenome</name>
    <dbReference type="NCBI Taxonomy" id="1076179"/>
    <lineage>
        <taxon>unclassified sequences</taxon>
        <taxon>metagenomes</taxon>
        <taxon>ecological metagenomes</taxon>
    </lineage>
</organism>
<name>A0A645IAI1_9ZZZZ</name>